<dbReference type="Gene3D" id="3.10.20.30">
    <property type="match status" value="1"/>
</dbReference>
<feature type="transmembrane region" description="Helical" evidence="4">
    <location>
        <begin position="100"/>
        <end position="124"/>
    </location>
</feature>
<dbReference type="SUPFAM" id="SSF54292">
    <property type="entry name" value="2Fe-2S ferredoxin-like"/>
    <property type="match status" value="1"/>
</dbReference>
<dbReference type="InterPro" id="IPR034804">
    <property type="entry name" value="SQR/QFR_C/D"/>
</dbReference>
<evidence type="ECO:0000259" key="6">
    <source>
        <dbReference type="PROSITE" id="PS51085"/>
    </source>
</evidence>
<dbReference type="InterPro" id="IPR029787">
    <property type="entry name" value="Nucleotide_cyclase"/>
</dbReference>
<keyword evidence="4" id="KW-1133">Transmembrane helix</keyword>
<feature type="transmembrane region" description="Helical" evidence="4">
    <location>
        <begin position="179"/>
        <end position="199"/>
    </location>
</feature>
<evidence type="ECO:0000313" key="7">
    <source>
        <dbReference type="EMBL" id="NNM74351.1"/>
    </source>
</evidence>
<evidence type="ECO:0000313" key="8">
    <source>
        <dbReference type="Proteomes" id="UP000564885"/>
    </source>
</evidence>
<dbReference type="PANTHER" id="PTHR43081:SF17">
    <property type="entry name" value="BLL5647 PROTEIN"/>
    <property type="match status" value="1"/>
</dbReference>
<dbReference type="PANTHER" id="PTHR43081">
    <property type="entry name" value="ADENYLATE CYCLASE, TERMINAL-DIFFERENTIATION SPECIFIC-RELATED"/>
    <property type="match status" value="1"/>
</dbReference>
<feature type="transmembrane region" description="Helical" evidence="4">
    <location>
        <begin position="21"/>
        <end position="40"/>
    </location>
</feature>
<dbReference type="GO" id="GO:0051536">
    <property type="term" value="F:iron-sulfur cluster binding"/>
    <property type="evidence" value="ECO:0007669"/>
    <property type="project" value="InterPro"/>
</dbReference>
<dbReference type="PROSITE" id="PS50125">
    <property type="entry name" value="GUANYLATE_CYCLASE_2"/>
    <property type="match status" value="1"/>
</dbReference>
<evidence type="ECO:0000256" key="2">
    <source>
        <dbReference type="ARBA" id="ARBA00022475"/>
    </source>
</evidence>
<feature type="transmembrane region" description="Helical" evidence="4">
    <location>
        <begin position="60"/>
        <end position="88"/>
    </location>
</feature>
<dbReference type="InterPro" id="IPR036010">
    <property type="entry name" value="2Fe-2S_ferredoxin-like_sf"/>
</dbReference>
<feature type="transmembrane region" description="Helical" evidence="4">
    <location>
        <begin position="153"/>
        <end position="172"/>
    </location>
</feature>
<dbReference type="Pfam" id="PF00211">
    <property type="entry name" value="Guanylate_cyc"/>
    <property type="match status" value="1"/>
</dbReference>
<comment type="subcellular location">
    <subcellularLocation>
        <location evidence="1">Cell membrane</location>
        <topology evidence="1">Multi-pass membrane protein</topology>
    </subcellularLocation>
</comment>
<feature type="domain" description="Guanylate cyclase" evidence="5">
    <location>
        <begin position="386"/>
        <end position="520"/>
    </location>
</feature>
<dbReference type="Pfam" id="PF00111">
    <property type="entry name" value="Fer2"/>
    <property type="match status" value="1"/>
</dbReference>
<comment type="caution">
    <text evidence="7">The sequence shown here is derived from an EMBL/GenBank/DDBJ whole genome shotgun (WGS) entry which is preliminary data.</text>
</comment>
<evidence type="ECO:0000256" key="3">
    <source>
        <dbReference type="ARBA" id="ARBA00023136"/>
    </source>
</evidence>
<keyword evidence="4" id="KW-0812">Transmembrane</keyword>
<dbReference type="InterPro" id="IPR050697">
    <property type="entry name" value="Adenylyl/Guanylyl_Cyclase_3/4"/>
</dbReference>
<dbReference type="PROSITE" id="PS51085">
    <property type="entry name" value="2FE2S_FER_2"/>
    <property type="match status" value="1"/>
</dbReference>
<evidence type="ECO:0000259" key="5">
    <source>
        <dbReference type="PROSITE" id="PS50125"/>
    </source>
</evidence>
<keyword evidence="8" id="KW-1185">Reference proteome</keyword>
<sequence>MSAGARSRVVWGAVRRRITVRNVRLASGLVLLAYVTSHFLNHALGNLSLAAMEAGLDWVAWFWGLPGLGTLLYGALAIHAGLALWSIYARPRHSWTTLEVLQLGIGLSLPFLLAGHVVTARLGYELYGDGKTYSQLLHLYFVAAPSTGLRQGASLLLAWTHAAIGLFFWLRLKPGFPAIAPVLLCAAVLVPLLALLGIVQGGREVVALAADEGWRAANGIPSGPLPDEAAARIEVLERWQDAIAYGFLAALAGAFAARGLRHVAQRRRGLVRVTYADGRAVEVPRGTSVLEASRIGRIPHASVCGGRGRCSTCRVRVFGAGATELPPPSPAEAGVLERIEAGPQVRLACQLRPGRDVQVAPLIAPWAGPLEARRIVSAFGEERFVVAMFVDMRGSTRFAETHLPFDTVFLINRFLDAVSRAVLAAGGVPNQFLGDGLLALFGLATDPRSAAREALAAAAGVGREIATLNGLMAADAGGPIRFGIGVHCGTAILGEIGGRASGRPVFTAIGDPVNVAARLQSATKRLGVEAAISEAVYRTAGYRPDAELRELQLDGREGTIAVRAVARAVDAPGASDQAEIRRVDESA</sequence>
<dbReference type="AlphaFoldDB" id="A0A849IAM8"/>
<gene>
    <name evidence="7" type="ORF">HJG44_18495</name>
</gene>
<evidence type="ECO:0000256" key="1">
    <source>
        <dbReference type="ARBA" id="ARBA00004651"/>
    </source>
</evidence>
<dbReference type="GO" id="GO:0006171">
    <property type="term" value="P:cAMP biosynthetic process"/>
    <property type="evidence" value="ECO:0007669"/>
    <property type="project" value="TreeGrafter"/>
</dbReference>
<evidence type="ECO:0000256" key="4">
    <source>
        <dbReference type="SAM" id="Phobius"/>
    </source>
</evidence>
<dbReference type="InterPro" id="IPR001054">
    <property type="entry name" value="A/G_cyclase"/>
</dbReference>
<reference evidence="7 8" key="1">
    <citation type="submission" date="2020-04" db="EMBL/GenBank/DDBJ databases">
        <title>Enterovirga sp. isolate from soil.</title>
        <authorList>
            <person name="Chea S."/>
            <person name="Kim D.-U."/>
        </authorList>
    </citation>
    <scope>NUCLEOTIDE SEQUENCE [LARGE SCALE GENOMIC DNA]</scope>
    <source>
        <strain evidence="7 8">DB1703</strain>
    </source>
</reference>
<dbReference type="Gene3D" id="3.30.70.1230">
    <property type="entry name" value="Nucleotide cyclase"/>
    <property type="match status" value="1"/>
</dbReference>
<keyword evidence="2" id="KW-1003">Cell membrane</keyword>
<dbReference type="GO" id="GO:0035556">
    <property type="term" value="P:intracellular signal transduction"/>
    <property type="evidence" value="ECO:0007669"/>
    <property type="project" value="InterPro"/>
</dbReference>
<name>A0A849IAM8_9HYPH</name>
<protein>
    <submittedName>
        <fullName evidence="7">Adenylate/guanylate cyclase domain-containing protein</fullName>
    </submittedName>
</protein>
<organism evidence="7 8">
    <name type="scientific">Enterovirga aerilata</name>
    <dbReference type="NCBI Taxonomy" id="2730920"/>
    <lineage>
        <taxon>Bacteria</taxon>
        <taxon>Pseudomonadati</taxon>
        <taxon>Pseudomonadota</taxon>
        <taxon>Alphaproteobacteria</taxon>
        <taxon>Hyphomicrobiales</taxon>
        <taxon>Methylobacteriaceae</taxon>
        <taxon>Enterovirga</taxon>
    </lineage>
</organism>
<dbReference type="CDD" id="cd07302">
    <property type="entry name" value="CHD"/>
    <property type="match status" value="1"/>
</dbReference>
<dbReference type="EMBL" id="JABEPP010000005">
    <property type="protein sequence ID" value="NNM74351.1"/>
    <property type="molecule type" value="Genomic_DNA"/>
</dbReference>
<dbReference type="GO" id="GO:0004016">
    <property type="term" value="F:adenylate cyclase activity"/>
    <property type="evidence" value="ECO:0007669"/>
    <property type="project" value="UniProtKB-ARBA"/>
</dbReference>
<proteinExistence type="predicted"/>
<dbReference type="InterPro" id="IPR012675">
    <property type="entry name" value="Beta-grasp_dom_sf"/>
</dbReference>
<dbReference type="CDD" id="cd00207">
    <property type="entry name" value="fer2"/>
    <property type="match status" value="1"/>
</dbReference>
<accession>A0A849IAM8</accession>
<dbReference type="SUPFAM" id="SSF81343">
    <property type="entry name" value="Fumarate reductase respiratory complex transmembrane subunits"/>
    <property type="match status" value="1"/>
</dbReference>
<dbReference type="Proteomes" id="UP000564885">
    <property type="component" value="Unassembled WGS sequence"/>
</dbReference>
<dbReference type="SMART" id="SM00044">
    <property type="entry name" value="CYCc"/>
    <property type="match status" value="1"/>
</dbReference>
<feature type="domain" description="2Fe-2S ferredoxin-type" evidence="6">
    <location>
        <begin position="271"/>
        <end position="365"/>
    </location>
</feature>
<dbReference type="SUPFAM" id="SSF55073">
    <property type="entry name" value="Nucleotide cyclase"/>
    <property type="match status" value="1"/>
</dbReference>
<dbReference type="GO" id="GO:0005886">
    <property type="term" value="C:plasma membrane"/>
    <property type="evidence" value="ECO:0007669"/>
    <property type="project" value="UniProtKB-SubCell"/>
</dbReference>
<keyword evidence="3 4" id="KW-0472">Membrane</keyword>
<dbReference type="InterPro" id="IPR001041">
    <property type="entry name" value="2Fe-2S_ferredoxin-type"/>
</dbReference>